<protein>
    <submittedName>
        <fullName evidence="1">Uncharacterized protein</fullName>
    </submittedName>
</protein>
<proteinExistence type="predicted"/>
<organism evidence="1 2">
    <name type="scientific">Naganishia adeliensis</name>
    <dbReference type="NCBI Taxonomy" id="92952"/>
    <lineage>
        <taxon>Eukaryota</taxon>
        <taxon>Fungi</taxon>
        <taxon>Dikarya</taxon>
        <taxon>Basidiomycota</taxon>
        <taxon>Agaricomycotina</taxon>
        <taxon>Tremellomycetes</taxon>
        <taxon>Filobasidiales</taxon>
        <taxon>Filobasidiaceae</taxon>
        <taxon>Naganishia</taxon>
    </lineage>
</organism>
<gene>
    <name evidence="1" type="ORF">QFC20_006770</name>
</gene>
<accession>A0ACC2V7Y5</accession>
<dbReference type="EMBL" id="JASBWS010000130">
    <property type="protein sequence ID" value="KAJ9095082.1"/>
    <property type="molecule type" value="Genomic_DNA"/>
</dbReference>
<name>A0ACC2V7Y5_9TREE</name>
<evidence type="ECO:0000313" key="2">
    <source>
        <dbReference type="Proteomes" id="UP001230649"/>
    </source>
</evidence>
<dbReference type="Proteomes" id="UP001230649">
    <property type="component" value="Unassembled WGS sequence"/>
</dbReference>
<comment type="caution">
    <text evidence="1">The sequence shown here is derived from an EMBL/GenBank/DDBJ whole genome shotgun (WGS) entry which is preliminary data.</text>
</comment>
<reference evidence="1" key="1">
    <citation type="submission" date="2023-04" db="EMBL/GenBank/DDBJ databases">
        <title>Draft Genome sequencing of Naganishia species isolated from polar environments using Oxford Nanopore Technology.</title>
        <authorList>
            <person name="Leo P."/>
            <person name="Venkateswaran K."/>
        </authorList>
    </citation>
    <scope>NUCLEOTIDE SEQUENCE</scope>
    <source>
        <strain evidence="1">MNA-CCFEE 5262</strain>
    </source>
</reference>
<evidence type="ECO:0000313" key="1">
    <source>
        <dbReference type="EMBL" id="KAJ9095082.1"/>
    </source>
</evidence>
<keyword evidence="2" id="KW-1185">Reference proteome</keyword>
<sequence>MRQLKHHEKKLLKKVDFLDWKQDASLRETKVMRRYHIQDREDYHKYNKLCGQLRSAVHRLSLLPARDGWRVRREGEMLDKLYDMGILAPQQYSEQSEKKGSSTARIPSGRRDDPRAPRVFFQADQEYDKRGGKTGRNQAILRARRRMHASSRAAGNLSSGSSGATERQATEE</sequence>